<proteinExistence type="predicted"/>
<feature type="signal peptide" evidence="1">
    <location>
        <begin position="1"/>
        <end position="27"/>
    </location>
</feature>
<comment type="caution">
    <text evidence="2">The sequence shown here is derived from an EMBL/GenBank/DDBJ whole genome shotgun (WGS) entry which is preliminary data.</text>
</comment>
<protein>
    <submittedName>
        <fullName evidence="2">Uncharacterized protein</fullName>
    </submittedName>
</protein>
<sequence>MKTIVRISNIMLASALILTLFAESASAKTFKKCTYMAQYQNGTYAGVTKSGMALKASAACAEAKKRCNKKLSKLYKQGKLARGAVCYKYGGEVH</sequence>
<dbReference type="STRING" id="45071.Lpar_1863"/>
<organism evidence="2 3">
    <name type="scientific">Legionella parisiensis</name>
    <dbReference type="NCBI Taxonomy" id="45071"/>
    <lineage>
        <taxon>Bacteria</taxon>
        <taxon>Pseudomonadati</taxon>
        <taxon>Pseudomonadota</taxon>
        <taxon>Gammaproteobacteria</taxon>
        <taxon>Legionellales</taxon>
        <taxon>Legionellaceae</taxon>
        <taxon>Legionella</taxon>
    </lineage>
</organism>
<dbReference type="OrthoDB" id="9953352at2"/>
<keyword evidence="1" id="KW-0732">Signal</keyword>
<evidence type="ECO:0000313" key="3">
    <source>
        <dbReference type="Proteomes" id="UP000095229"/>
    </source>
</evidence>
<dbReference type="AlphaFoldDB" id="A0A1E5JU29"/>
<evidence type="ECO:0000256" key="1">
    <source>
        <dbReference type="SAM" id="SignalP"/>
    </source>
</evidence>
<dbReference type="Proteomes" id="UP000095229">
    <property type="component" value="Unassembled WGS sequence"/>
</dbReference>
<dbReference type="EMBL" id="LSOG01000032">
    <property type="protein sequence ID" value="OEH48022.1"/>
    <property type="molecule type" value="Genomic_DNA"/>
</dbReference>
<gene>
    <name evidence="2" type="ORF">lpari_00959</name>
</gene>
<dbReference type="PATRIC" id="fig|45071.6.peg.2000"/>
<reference evidence="2 3" key="1">
    <citation type="submission" date="2016-02" db="EMBL/GenBank/DDBJ databases">
        <title>Secondary metabolites in Legionella.</title>
        <authorList>
            <person name="Tobias N.J."/>
            <person name="Bode H.B."/>
        </authorList>
    </citation>
    <scope>NUCLEOTIDE SEQUENCE [LARGE SCALE GENOMIC DNA]</scope>
    <source>
        <strain evidence="2 3">DSM 19216</strain>
    </source>
</reference>
<dbReference type="RefSeq" id="WP_058517703.1">
    <property type="nucleotide sequence ID" value="NZ_CAAAIE010000009.1"/>
</dbReference>
<accession>A0A1E5JU29</accession>
<evidence type="ECO:0000313" key="2">
    <source>
        <dbReference type="EMBL" id="OEH48022.1"/>
    </source>
</evidence>
<name>A0A1E5JU29_9GAMM</name>
<keyword evidence="3" id="KW-1185">Reference proteome</keyword>
<feature type="chain" id="PRO_5009179698" evidence="1">
    <location>
        <begin position="28"/>
        <end position="94"/>
    </location>
</feature>